<feature type="transmembrane region" description="Helical" evidence="1">
    <location>
        <begin position="234"/>
        <end position="253"/>
    </location>
</feature>
<dbReference type="HOGENOM" id="CLU_042960_1_1_1"/>
<keyword evidence="4" id="KW-1185">Reference proteome</keyword>
<protein>
    <submittedName>
        <fullName evidence="3">Serpentine Receptor, class H</fullName>
    </submittedName>
</protein>
<dbReference type="KEGG" id="cel:CELE_T21D12.5"/>
<dbReference type="InterPro" id="IPR053220">
    <property type="entry name" value="Nematode_rcpt-like_serp_H"/>
</dbReference>
<name>O16782_CAEEL</name>
<sequence>MCSTKLHLLNFLMWSMAYDMIMTCVGQPYLFSTTMAGIPLGFLHMIGIGTGAQIYFGMTIAAFCAISTVQLFENRFFVLFAEKTWWRHVRYPFKVFNITFGVAFYLPTYYAMPDQYLPRQQLFMVHPELIQFDSPENPIFVMALDFPWIPVYSQRVFTIIIIIEMIVFGTLLQVNMNWAVRKMIVSNKTLQLQRDFVKSIKLQILIPLLFVVLPSAWLAIMGAYNISDQGSGNLARNIISLHGVSSTVLMIYLQKPYRQYFKQIFNFK</sequence>
<keyword evidence="1" id="KW-0812">Transmembrane</keyword>
<dbReference type="PANTHER" id="PTHR22941:SF48">
    <property type="entry name" value="G PROTEIN-COUPLED RECEPTOR-RELATED"/>
    <property type="match status" value="1"/>
</dbReference>
<dbReference type="WormBase" id="T21D12.5">
    <property type="protein sequence ID" value="CE48505"/>
    <property type="gene ID" value="WBGene00005487"/>
    <property type="gene designation" value="srh-282"/>
</dbReference>
<dbReference type="EMBL" id="BX284604">
    <property type="protein sequence ID" value="CCD72525.2"/>
    <property type="molecule type" value="Genomic_DNA"/>
</dbReference>
<evidence type="ECO:0000256" key="2">
    <source>
        <dbReference type="SAM" id="SignalP"/>
    </source>
</evidence>
<dbReference type="GeneID" id="188692"/>
<evidence type="ECO:0000313" key="3">
    <source>
        <dbReference type="EMBL" id="CCD72525.2"/>
    </source>
</evidence>
<evidence type="ECO:0000313" key="5">
    <source>
        <dbReference type="WormBase" id="T21D12.5"/>
    </source>
</evidence>
<accession>O16782</accession>
<dbReference type="OrthoDB" id="5877222at2759"/>
<feature type="chain" id="PRO_5004157248" evidence="2">
    <location>
        <begin position="18"/>
        <end position="268"/>
    </location>
</feature>
<dbReference type="InParanoid" id="O16782"/>
<feature type="transmembrane region" description="Helical" evidence="1">
    <location>
        <begin position="52"/>
        <end position="72"/>
    </location>
</feature>
<keyword evidence="3" id="KW-0675">Receptor</keyword>
<dbReference type="AGR" id="WB:WBGene00005487"/>
<feature type="transmembrane region" description="Helical" evidence="1">
    <location>
        <begin position="156"/>
        <end position="180"/>
    </location>
</feature>
<keyword evidence="1" id="KW-0472">Membrane</keyword>
<feature type="transmembrane region" description="Helical" evidence="1">
    <location>
        <begin position="93"/>
        <end position="112"/>
    </location>
</feature>
<dbReference type="InterPro" id="IPR019422">
    <property type="entry name" value="7TM_GPCR_serpentine_rcpt_Srh"/>
</dbReference>
<dbReference type="PANTHER" id="PTHR22941">
    <property type="entry name" value="SERPENTINE RECEPTOR"/>
    <property type="match status" value="1"/>
</dbReference>
<proteinExistence type="predicted"/>
<keyword evidence="2" id="KW-0732">Signal</keyword>
<reference evidence="3 4" key="1">
    <citation type="journal article" date="1998" name="Science">
        <title>Genome sequence of the nematode C. elegans: a platform for investigating biology.</title>
        <authorList>
            <consortium name="The C. elegans sequencing consortium"/>
            <person name="Sulson J.E."/>
            <person name="Waterston R."/>
        </authorList>
    </citation>
    <scope>NUCLEOTIDE SEQUENCE [LARGE SCALE GENOMIC DNA]</scope>
    <source>
        <strain evidence="3 4">Bristol N2</strain>
    </source>
</reference>
<gene>
    <name evidence="3 5" type="primary">srh-282</name>
    <name evidence="3" type="ORF">CELE_T21D12.5</name>
    <name evidence="5" type="ORF">T21D12.5</name>
</gene>
<dbReference type="PaxDb" id="6239-T21D12.5"/>
<dbReference type="PIR" id="T28713">
    <property type="entry name" value="T28713"/>
</dbReference>
<dbReference type="UCSC" id="T21D12.5">
    <property type="organism name" value="c. elegans"/>
</dbReference>
<dbReference type="Pfam" id="PF10318">
    <property type="entry name" value="7TM_GPCR_Srh"/>
    <property type="match status" value="1"/>
</dbReference>
<organism evidence="3 4">
    <name type="scientific">Caenorhabditis elegans</name>
    <dbReference type="NCBI Taxonomy" id="6239"/>
    <lineage>
        <taxon>Eukaryota</taxon>
        <taxon>Metazoa</taxon>
        <taxon>Ecdysozoa</taxon>
        <taxon>Nematoda</taxon>
        <taxon>Chromadorea</taxon>
        <taxon>Rhabditida</taxon>
        <taxon>Rhabditina</taxon>
        <taxon>Rhabditomorpha</taxon>
        <taxon>Rhabditoidea</taxon>
        <taxon>Rhabditidae</taxon>
        <taxon>Peloderinae</taxon>
        <taxon>Caenorhabditis</taxon>
    </lineage>
</organism>
<evidence type="ECO:0000256" key="1">
    <source>
        <dbReference type="SAM" id="Phobius"/>
    </source>
</evidence>
<feature type="signal peptide" evidence="2">
    <location>
        <begin position="1"/>
        <end position="17"/>
    </location>
</feature>
<dbReference type="AlphaFoldDB" id="O16782"/>
<feature type="transmembrane region" description="Helical" evidence="1">
    <location>
        <begin position="200"/>
        <end position="222"/>
    </location>
</feature>
<dbReference type="RefSeq" id="NP_499894.3">
    <property type="nucleotide sequence ID" value="NM_067493.4"/>
</dbReference>
<feature type="transmembrane region" description="Helical" evidence="1">
    <location>
        <begin position="12"/>
        <end position="32"/>
    </location>
</feature>
<evidence type="ECO:0000313" key="4">
    <source>
        <dbReference type="Proteomes" id="UP000001940"/>
    </source>
</evidence>
<dbReference type="CTD" id="188692"/>
<keyword evidence="1" id="KW-1133">Transmembrane helix</keyword>
<dbReference type="Proteomes" id="UP000001940">
    <property type="component" value="Chromosome IV"/>
</dbReference>